<dbReference type="Proteomes" id="UP001595773">
    <property type="component" value="Unassembled WGS sequence"/>
</dbReference>
<dbReference type="RefSeq" id="WP_230067594.1">
    <property type="nucleotide sequence ID" value="NZ_BAABLL010000004.1"/>
</dbReference>
<dbReference type="PROSITE" id="PS51186">
    <property type="entry name" value="GNAT"/>
    <property type="match status" value="1"/>
</dbReference>
<dbReference type="InterPro" id="IPR016181">
    <property type="entry name" value="Acyl_CoA_acyltransferase"/>
</dbReference>
<dbReference type="Pfam" id="PF00583">
    <property type="entry name" value="Acetyltransf_1"/>
    <property type="match status" value="1"/>
</dbReference>
<comment type="caution">
    <text evidence="2">The sequence shown here is derived from an EMBL/GenBank/DDBJ whole genome shotgun (WGS) entry which is preliminary data.</text>
</comment>
<evidence type="ECO:0000313" key="3">
    <source>
        <dbReference type="Proteomes" id="UP001595773"/>
    </source>
</evidence>
<dbReference type="Gene3D" id="3.40.630.30">
    <property type="match status" value="1"/>
</dbReference>
<dbReference type="CDD" id="cd04301">
    <property type="entry name" value="NAT_SF"/>
    <property type="match status" value="1"/>
</dbReference>
<reference evidence="3" key="1">
    <citation type="journal article" date="2019" name="Int. J. Syst. Evol. Microbiol.">
        <title>The Global Catalogue of Microorganisms (GCM) 10K type strain sequencing project: providing services to taxonomists for standard genome sequencing and annotation.</title>
        <authorList>
            <consortium name="The Broad Institute Genomics Platform"/>
            <consortium name="The Broad Institute Genome Sequencing Center for Infectious Disease"/>
            <person name="Wu L."/>
            <person name="Ma J."/>
        </authorList>
    </citation>
    <scope>NUCLEOTIDE SEQUENCE [LARGE SCALE GENOMIC DNA]</scope>
    <source>
        <strain evidence="3">CGMCC 1.10698</strain>
    </source>
</reference>
<accession>A0ABV8R2R3</accession>
<feature type="domain" description="N-acetyltransferase" evidence="1">
    <location>
        <begin position="23"/>
        <end position="177"/>
    </location>
</feature>
<gene>
    <name evidence="2" type="ORF">ACFOW9_08395</name>
</gene>
<organism evidence="2 3">
    <name type="scientific">Arthrobacter cryoconiti</name>
    <dbReference type="NCBI Taxonomy" id="748907"/>
    <lineage>
        <taxon>Bacteria</taxon>
        <taxon>Bacillati</taxon>
        <taxon>Actinomycetota</taxon>
        <taxon>Actinomycetes</taxon>
        <taxon>Micrococcales</taxon>
        <taxon>Micrococcaceae</taxon>
        <taxon>Arthrobacter</taxon>
    </lineage>
</organism>
<dbReference type="SUPFAM" id="SSF55729">
    <property type="entry name" value="Acyl-CoA N-acyltransferases (Nat)"/>
    <property type="match status" value="1"/>
</dbReference>
<evidence type="ECO:0000313" key="2">
    <source>
        <dbReference type="EMBL" id="MFC4265619.1"/>
    </source>
</evidence>
<keyword evidence="3" id="KW-1185">Reference proteome</keyword>
<sequence length="178" mass="19445">MTSNEFADYEPQRPKSEVLIAPVNVRLSKIDDIHAIRGIDVKAGRAPASAEALAAAIQDDWRLVVVASVGGTIVGWGKTHFWSFADGPAPGGHFLGGVTVIPELRRHGIARALTQARLAWIWERTDSAWYVVNLSNRASIQLHRQWGFTEVARAAKFHTISFTGGVGLLLRAKKPAED</sequence>
<dbReference type="EMBL" id="JBHSCQ010000010">
    <property type="protein sequence ID" value="MFC4265619.1"/>
    <property type="molecule type" value="Genomic_DNA"/>
</dbReference>
<keyword evidence="2" id="KW-0012">Acyltransferase</keyword>
<dbReference type="InterPro" id="IPR000182">
    <property type="entry name" value="GNAT_dom"/>
</dbReference>
<dbReference type="GO" id="GO:0016746">
    <property type="term" value="F:acyltransferase activity"/>
    <property type="evidence" value="ECO:0007669"/>
    <property type="project" value="UniProtKB-KW"/>
</dbReference>
<evidence type="ECO:0000259" key="1">
    <source>
        <dbReference type="PROSITE" id="PS51186"/>
    </source>
</evidence>
<name>A0ABV8R2R3_9MICC</name>
<dbReference type="EC" id="2.3.-.-" evidence="2"/>
<protein>
    <submittedName>
        <fullName evidence="2">GNAT family N-acetyltransferase</fullName>
        <ecNumber evidence="2">2.3.-.-</ecNumber>
    </submittedName>
</protein>
<keyword evidence="2" id="KW-0808">Transferase</keyword>
<proteinExistence type="predicted"/>